<accession>X6NQX3</accession>
<dbReference type="EMBL" id="ASPP01007064">
    <property type="protein sequence ID" value="ETO27757.1"/>
    <property type="molecule type" value="Genomic_DNA"/>
</dbReference>
<proteinExistence type="predicted"/>
<evidence type="ECO:0000256" key="2">
    <source>
        <dbReference type="SAM" id="Phobius"/>
    </source>
</evidence>
<evidence type="ECO:0000256" key="1">
    <source>
        <dbReference type="SAM" id="MobiDB-lite"/>
    </source>
</evidence>
<comment type="caution">
    <text evidence="3">The sequence shown here is derived from an EMBL/GenBank/DDBJ whole genome shotgun (WGS) entry which is preliminary data.</text>
</comment>
<dbReference type="AlphaFoldDB" id="X6NQX3"/>
<keyword evidence="4" id="KW-1185">Reference proteome</keyword>
<feature type="transmembrane region" description="Helical" evidence="2">
    <location>
        <begin position="55"/>
        <end position="77"/>
    </location>
</feature>
<protein>
    <submittedName>
        <fullName evidence="3">Uncharacterized protein</fullName>
    </submittedName>
</protein>
<name>X6NQX3_RETFI</name>
<evidence type="ECO:0000313" key="4">
    <source>
        <dbReference type="Proteomes" id="UP000023152"/>
    </source>
</evidence>
<dbReference type="Proteomes" id="UP000023152">
    <property type="component" value="Unassembled WGS sequence"/>
</dbReference>
<feature type="region of interest" description="Disordered" evidence="1">
    <location>
        <begin position="15"/>
        <end position="40"/>
    </location>
</feature>
<keyword evidence="2" id="KW-0472">Membrane</keyword>
<evidence type="ECO:0000313" key="3">
    <source>
        <dbReference type="EMBL" id="ETO27757.1"/>
    </source>
</evidence>
<gene>
    <name evidence="3" type="ORF">RFI_09372</name>
</gene>
<reference evidence="3 4" key="1">
    <citation type="journal article" date="2013" name="Curr. Biol.">
        <title>The Genome of the Foraminiferan Reticulomyxa filosa.</title>
        <authorList>
            <person name="Glockner G."/>
            <person name="Hulsmann N."/>
            <person name="Schleicher M."/>
            <person name="Noegel A.A."/>
            <person name="Eichinger L."/>
            <person name="Gallinger C."/>
            <person name="Pawlowski J."/>
            <person name="Sierra R."/>
            <person name="Euteneuer U."/>
            <person name="Pillet L."/>
            <person name="Moustafa A."/>
            <person name="Platzer M."/>
            <person name="Groth M."/>
            <person name="Szafranski K."/>
            <person name="Schliwa M."/>
        </authorList>
    </citation>
    <scope>NUCLEOTIDE SEQUENCE [LARGE SCALE GENOMIC DNA]</scope>
</reference>
<keyword evidence="2" id="KW-1133">Transmembrane helix</keyword>
<keyword evidence="2" id="KW-0812">Transmembrane</keyword>
<organism evidence="3 4">
    <name type="scientific">Reticulomyxa filosa</name>
    <dbReference type="NCBI Taxonomy" id="46433"/>
    <lineage>
        <taxon>Eukaryota</taxon>
        <taxon>Sar</taxon>
        <taxon>Rhizaria</taxon>
        <taxon>Retaria</taxon>
        <taxon>Foraminifera</taxon>
        <taxon>Monothalamids</taxon>
        <taxon>Reticulomyxidae</taxon>
        <taxon>Reticulomyxa</taxon>
    </lineage>
</organism>
<sequence length="83" mass="9353">MTEITTTTASTIDPLDAFDNFNDQNKSKTQEPEDDLDTFLSTKPAKQTKIRSDPFYVPFFIIIIDGLIVSLNLILILKLTSQT</sequence>